<feature type="region of interest" description="Disordered" evidence="1">
    <location>
        <begin position="1"/>
        <end position="63"/>
    </location>
</feature>
<feature type="compositionally biased region" description="Basic residues" evidence="1">
    <location>
        <begin position="37"/>
        <end position="49"/>
    </location>
</feature>
<feature type="domain" description="DUF6824" evidence="2">
    <location>
        <begin position="67"/>
        <end position="153"/>
    </location>
</feature>
<sequence>MPKASSKKMNRNDPAPVQVASSETSGIQPKAEGARLSRPRSAKSRGNNKKKPDPEEKATYTNTMVNDVIDGRGVRTASSSGNVRFRRLVKLFVIKNYCEVIKLNEKKNIAKGIINYIHSLSPPGRFLKSVGLQNYVELDEKECVKKVTQALRDCNRSDRTGYAVRVDVPEDVKILEEKVKKLKSRGRKKLEKVVELLGGHLETMKTQRAVASFTQAQGDEGSSSSNSPDSIPSCKASYPQMQSLQSNQTNLPLSHGGYARTSENKRKRDDFESFTYHRQLPYPYHPASPYSRMNYVHPSAPGHHISELARAPAFHTFNGYGPSPRYAYAGPEQHHSPLRINSMRTDLHHYQIGNQMDSCAQGDDNMDLKYRTKTTAMRKPSTPRSFSQKYEFHPIEHPATASSLEALDSIPLYHPSNSKESRVHDEGKESLQQHQFCDTIQASLSSYSFGDNITQKSTDFPFDDNEPILGHIDIPQPLKKSSTNETDLSTEVATATSRSSPFTPVALDQNQNTDLQLPTTDSFLEDAFNMDNSRINAGLPDDLLPAEALEISNTEDILGGTDDDLFYFSAQEGEHFGKE</sequence>
<name>A0AAD3H3K0_9STRA</name>
<feature type="compositionally biased region" description="Polar residues" evidence="1">
    <location>
        <begin position="239"/>
        <end position="252"/>
    </location>
</feature>
<proteinExistence type="predicted"/>
<reference evidence="3 4" key="1">
    <citation type="journal article" date="2021" name="Sci. Rep.">
        <title>The genome of the diatom Chaetoceros tenuissimus carries an ancient integrated fragment of an extant virus.</title>
        <authorList>
            <person name="Hongo Y."/>
            <person name="Kimura K."/>
            <person name="Takaki Y."/>
            <person name="Yoshida Y."/>
            <person name="Baba S."/>
            <person name="Kobayashi G."/>
            <person name="Nagasaki K."/>
            <person name="Hano T."/>
            <person name="Tomaru Y."/>
        </authorList>
    </citation>
    <scope>NUCLEOTIDE SEQUENCE [LARGE SCALE GENOMIC DNA]</scope>
    <source>
        <strain evidence="3 4">NIES-3715</strain>
    </source>
</reference>
<dbReference type="AlphaFoldDB" id="A0AAD3H3K0"/>
<dbReference type="Proteomes" id="UP001054902">
    <property type="component" value="Unassembled WGS sequence"/>
</dbReference>
<evidence type="ECO:0000256" key="1">
    <source>
        <dbReference type="SAM" id="MobiDB-lite"/>
    </source>
</evidence>
<organism evidence="3 4">
    <name type="scientific">Chaetoceros tenuissimus</name>
    <dbReference type="NCBI Taxonomy" id="426638"/>
    <lineage>
        <taxon>Eukaryota</taxon>
        <taxon>Sar</taxon>
        <taxon>Stramenopiles</taxon>
        <taxon>Ochrophyta</taxon>
        <taxon>Bacillariophyta</taxon>
        <taxon>Coscinodiscophyceae</taxon>
        <taxon>Chaetocerotophycidae</taxon>
        <taxon>Chaetocerotales</taxon>
        <taxon>Chaetocerotaceae</taxon>
        <taxon>Chaetoceros</taxon>
    </lineage>
</organism>
<protein>
    <recommendedName>
        <fullName evidence="2">DUF6824 domain-containing protein</fullName>
    </recommendedName>
</protein>
<gene>
    <name evidence="3" type="ORF">CTEN210_05561</name>
</gene>
<evidence type="ECO:0000313" key="4">
    <source>
        <dbReference type="Proteomes" id="UP001054902"/>
    </source>
</evidence>
<feature type="compositionally biased region" description="Low complexity" evidence="1">
    <location>
        <begin position="222"/>
        <end position="233"/>
    </location>
</feature>
<dbReference type="InterPro" id="IPR049227">
    <property type="entry name" value="DUF6824"/>
</dbReference>
<dbReference type="EMBL" id="BLLK01000032">
    <property type="protein sequence ID" value="GFH49085.1"/>
    <property type="molecule type" value="Genomic_DNA"/>
</dbReference>
<comment type="caution">
    <text evidence="3">The sequence shown here is derived from an EMBL/GenBank/DDBJ whole genome shotgun (WGS) entry which is preliminary data.</text>
</comment>
<evidence type="ECO:0000313" key="3">
    <source>
        <dbReference type="EMBL" id="GFH49085.1"/>
    </source>
</evidence>
<keyword evidence="4" id="KW-1185">Reference proteome</keyword>
<dbReference type="Pfam" id="PF20710">
    <property type="entry name" value="DUF6824"/>
    <property type="match status" value="1"/>
</dbReference>
<feature type="region of interest" description="Disordered" evidence="1">
    <location>
        <begin position="473"/>
        <end position="513"/>
    </location>
</feature>
<feature type="compositionally biased region" description="Polar residues" evidence="1">
    <location>
        <begin position="479"/>
        <end position="513"/>
    </location>
</feature>
<accession>A0AAD3H3K0</accession>
<feature type="region of interest" description="Disordered" evidence="1">
    <location>
        <begin position="214"/>
        <end position="267"/>
    </location>
</feature>
<evidence type="ECO:0000259" key="2">
    <source>
        <dbReference type="Pfam" id="PF20710"/>
    </source>
</evidence>